<organism evidence="1 2">
    <name type="scientific">Brachionus plicatilis</name>
    <name type="common">Marine rotifer</name>
    <name type="synonym">Brachionus muelleri</name>
    <dbReference type="NCBI Taxonomy" id="10195"/>
    <lineage>
        <taxon>Eukaryota</taxon>
        <taxon>Metazoa</taxon>
        <taxon>Spiralia</taxon>
        <taxon>Gnathifera</taxon>
        <taxon>Rotifera</taxon>
        <taxon>Eurotatoria</taxon>
        <taxon>Monogononta</taxon>
        <taxon>Pseudotrocha</taxon>
        <taxon>Ploima</taxon>
        <taxon>Brachionidae</taxon>
        <taxon>Brachionus</taxon>
    </lineage>
</organism>
<dbReference type="Proteomes" id="UP000276133">
    <property type="component" value="Unassembled WGS sequence"/>
</dbReference>
<keyword evidence="2" id="KW-1185">Reference proteome</keyword>
<dbReference type="AlphaFoldDB" id="A0A3M7Q5P9"/>
<comment type="caution">
    <text evidence="1">The sequence shown here is derived from an EMBL/GenBank/DDBJ whole genome shotgun (WGS) entry which is preliminary data.</text>
</comment>
<protein>
    <submittedName>
        <fullName evidence="1">Uncharacterized protein</fullName>
    </submittedName>
</protein>
<evidence type="ECO:0000313" key="1">
    <source>
        <dbReference type="EMBL" id="RNA06579.1"/>
    </source>
</evidence>
<proteinExistence type="predicted"/>
<reference evidence="1 2" key="1">
    <citation type="journal article" date="2018" name="Sci. Rep.">
        <title>Genomic signatures of local adaptation to the degree of environmental predictability in rotifers.</title>
        <authorList>
            <person name="Franch-Gras L."/>
            <person name="Hahn C."/>
            <person name="Garcia-Roger E.M."/>
            <person name="Carmona M.J."/>
            <person name="Serra M."/>
            <person name="Gomez A."/>
        </authorList>
    </citation>
    <scope>NUCLEOTIDE SEQUENCE [LARGE SCALE GENOMIC DNA]</scope>
    <source>
        <strain evidence="1">HYR1</strain>
    </source>
</reference>
<evidence type="ECO:0000313" key="2">
    <source>
        <dbReference type="Proteomes" id="UP000276133"/>
    </source>
</evidence>
<sequence>MSKSQSFLLRSDKNSRNLVRLITVSNNLTKQKQLNTNTDCKHRIEKFDPIRFCSGYTMCTEPNSCLNLFYT</sequence>
<gene>
    <name evidence="1" type="ORF">BpHYR1_007462</name>
</gene>
<name>A0A3M7Q5P9_BRAPC</name>
<dbReference type="EMBL" id="REGN01007339">
    <property type="protein sequence ID" value="RNA06579.1"/>
    <property type="molecule type" value="Genomic_DNA"/>
</dbReference>
<accession>A0A3M7Q5P9</accession>